<evidence type="ECO:0000313" key="2">
    <source>
        <dbReference type="EMBL" id="SMF56118.1"/>
    </source>
</evidence>
<evidence type="ECO:0000313" key="3">
    <source>
        <dbReference type="Proteomes" id="UP000192903"/>
    </source>
</evidence>
<dbReference type="PANTHER" id="PTHR47708">
    <property type="match status" value="1"/>
</dbReference>
<dbReference type="InterPro" id="IPR010839">
    <property type="entry name" value="AtuA_N"/>
</dbReference>
<organism evidence="2 3">
    <name type="scientific">Xaviernesmea oryzae</name>
    <dbReference type="NCBI Taxonomy" id="464029"/>
    <lineage>
        <taxon>Bacteria</taxon>
        <taxon>Pseudomonadati</taxon>
        <taxon>Pseudomonadota</taxon>
        <taxon>Alphaproteobacteria</taxon>
        <taxon>Hyphomicrobiales</taxon>
        <taxon>Rhizobiaceae</taxon>
        <taxon>Rhizobium/Agrobacterium group</taxon>
        <taxon>Xaviernesmea</taxon>
    </lineage>
</organism>
<reference evidence="3" key="1">
    <citation type="submission" date="2017-04" db="EMBL/GenBank/DDBJ databases">
        <authorList>
            <person name="Varghese N."/>
            <person name="Submissions S."/>
        </authorList>
    </citation>
    <scope>NUCLEOTIDE SEQUENCE [LARGE SCALE GENOMIC DNA]</scope>
    <source>
        <strain evidence="3">B4P</strain>
    </source>
</reference>
<protein>
    <recommendedName>
        <fullName evidence="1">Acyclic terpene utilisation N-terminal domain-containing protein</fullName>
    </recommendedName>
</protein>
<dbReference type="EMBL" id="FXAF01000007">
    <property type="protein sequence ID" value="SMF56118.1"/>
    <property type="molecule type" value="Genomic_DNA"/>
</dbReference>
<keyword evidence="3" id="KW-1185">Reference proteome</keyword>
<dbReference type="Pfam" id="PF07287">
    <property type="entry name" value="AtuA"/>
    <property type="match status" value="1"/>
</dbReference>
<dbReference type="STRING" id="464029.SAMN02982989_0133"/>
<dbReference type="Proteomes" id="UP000192903">
    <property type="component" value="Unassembled WGS sequence"/>
</dbReference>
<evidence type="ECO:0000259" key="1">
    <source>
        <dbReference type="Pfam" id="PF07287"/>
    </source>
</evidence>
<proteinExistence type="predicted"/>
<dbReference type="PANTHER" id="PTHR47708:SF2">
    <property type="entry name" value="SI:CH73-132F6.5"/>
    <property type="match status" value="1"/>
</dbReference>
<gene>
    <name evidence="2" type="ORF">SAMN02982989_0133</name>
</gene>
<accession>A0A1X7FPH4</accession>
<sequence length="457" mass="49696">MDETRVLAPNGMLGTSFPEASLQKALGWDPHVIAVDAGSTDSGPADLGAGTSRYSRNSVKRDLKLILQAARSKQIPLIIGSAGGAGGRKNVDWTRDIILEIARELGLKFRLAIIYSDQDKDYIRKKLADGKIRELGGIEPLSEETIERSVNIVGMMGVEPIIEALEKGADVVLAGRASDTAVFSAVPLMRGMTPGPVWHAAKVLECGAACVEYRPAPDSMFAWLREDGFVVRPPNPELKCTPISVAAHALYENGNPFRIAEPKGTIDLSDAQYEQLADGAVGVKGSRFEEADRYTIKLEGAEMVGFQTVAIGGIADPTILTDVDDFLAKARKRTEERIERSYKDLSPADWHINYRVFGLGRTVLKGGTLSSRALGGDVGVVTEVTAVSQDLANSLCSIARHQLLHQPVARWKGFQSNYALSYGSTDLVRGPVYRFNMNCVVEPDHPLEIFDIHHENV</sequence>
<name>A0A1X7FPH4_9HYPH</name>
<feature type="domain" description="Acyclic terpene utilisation N-terminal" evidence="1">
    <location>
        <begin position="54"/>
        <end position="186"/>
    </location>
</feature>
<dbReference type="AlphaFoldDB" id="A0A1X7FPH4"/>